<evidence type="ECO:0000313" key="3">
    <source>
        <dbReference type="Proteomes" id="UP000053201"/>
    </source>
</evidence>
<keyword evidence="3" id="KW-1185">Reference proteome</keyword>
<dbReference type="VEuPathDB" id="FungiDB:SPPG_05594"/>
<dbReference type="InParanoid" id="A0A0L0HE13"/>
<feature type="region of interest" description="Disordered" evidence="1">
    <location>
        <begin position="243"/>
        <end position="265"/>
    </location>
</feature>
<sequence length="291" mass="31820">MSTTVYLIRHGERIDHIDPSWSCTASQPYDPPLSPGGIRQACRTGSHLSTRLVTSPIRYIFSSPFKRCIETAEEILHALTSHANRECRISTVPYVPAPSSSFLSKQSPQSPAPRSLSAPIFNIDNRLSEWMSPSYFSHPPYVSAHSSPYAAPSYPESYTQMASRFTDAFNEIVDCAFGQMHDENGSIVIVTHGVGIKAILESICGHDVEHVGCASITKLSKTAYSGWKVGMVCDESHLGRNSWDRREGHVSGPSSQASRSTNVWRNDLTSTATSTSWGHGGFATRTLALLG</sequence>
<evidence type="ECO:0000313" key="2">
    <source>
        <dbReference type="EMBL" id="KNC99347.1"/>
    </source>
</evidence>
<dbReference type="RefSeq" id="XP_016607387.1">
    <property type="nucleotide sequence ID" value="XM_016753802.1"/>
</dbReference>
<gene>
    <name evidence="2" type="ORF">SPPG_05594</name>
</gene>
<dbReference type="InterPro" id="IPR013078">
    <property type="entry name" value="His_Pase_superF_clade-1"/>
</dbReference>
<dbReference type="InterPro" id="IPR051710">
    <property type="entry name" value="Phosphatase_SH3-domain"/>
</dbReference>
<name>A0A0L0HE13_SPIPD</name>
<dbReference type="AlphaFoldDB" id="A0A0L0HE13"/>
<dbReference type="eggNOG" id="KOG3734">
    <property type="taxonomic scope" value="Eukaryota"/>
</dbReference>
<dbReference type="Proteomes" id="UP000053201">
    <property type="component" value="Unassembled WGS sequence"/>
</dbReference>
<dbReference type="InterPro" id="IPR029033">
    <property type="entry name" value="His_PPase_superfam"/>
</dbReference>
<dbReference type="STRING" id="645134.A0A0L0HE13"/>
<dbReference type="SMART" id="SM00855">
    <property type="entry name" value="PGAM"/>
    <property type="match status" value="1"/>
</dbReference>
<accession>A0A0L0HE13</accession>
<dbReference type="EMBL" id="KQ257458">
    <property type="protein sequence ID" value="KNC99347.1"/>
    <property type="molecule type" value="Genomic_DNA"/>
</dbReference>
<feature type="compositionally biased region" description="Polar residues" evidence="1">
    <location>
        <begin position="252"/>
        <end position="265"/>
    </location>
</feature>
<organism evidence="2 3">
    <name type="scientific">Spizellomyces punctatus (strain DAOM BR117)</name>
    <dbReference type="NCBI Taxonomy" id="645134"/>
    <lineage>
        <taxon>Eukaryota</taxon>
        <taxon>Fungi</taxon>
        <taxon>Fungi incertae sedis</taxon>
        <taxon>Chytridiomycota</taxon>
        <taxon>Chytridiomycota incertae sedis</taxon>
        <taxon>Chytridiomycetes</taxon>
        <taxon>Spizellomycetales</taxon>
        <taxon>Spizellomycetaceae</taxon>
        <taxon>Spizellomyces</taxon>
    </lineage>
</organism>
<dbReference type="Pfam" id="PF00300">
    <property type="entry name" value="His_Phos_1"/>
    <property type="match status" value="2"/>
</dbReference>
<dbReference type="OMA" id="RCVQTII"/>
<protein>
    <recommendedName>
        <fullName evidence="4">Phosphoglycerate mutase</fullName>
    </recommendedName>
</protein>
<dbReference type="PANTHER" id="PTHR16469:SF27">
    <property type="entry name" value="UBIQUITIN-ASSOCIATED AND SH3 DOMAIN-CONTAINING BA-RELATED"/>
    <property type="match status" value="1"/>
</dbReference>
<dbReference type="GeneID" id="27688957"/>
<dbReference type="CDD" id="cd07067">
    <property type="entry name" value="HP_PGM_like"/>
    <property type="match status" value="1"/>
</dbReference>
<reference evidence="2 3" key="1">
    <citation type="submission" date="2009-08" db="EMBL/GenBank/DDBJ databases">
        <title>The Genome Sequence of Spizellomyces punctatus strain DAOM BR117.</title>
        <authorList>
            <consortium name="The Broad Institute Genome Sequencing Platform"/>
            <person name="Russ C."/>
            <person name="Cuomo C."/>
            <person name="Shea T."/>
            <person name="Young S.K."/>
            <person name="Zeng Q."/>
            <person name="Koehrsen M."/>
            <person name="Haas B."/>
            <person name="Borodovsky M."/>
            <person name="Guigo R."/>
            <person name="Alvarado L."/>
            <person name="Berlin A."/>
            <person name="Bochicchio J."/>
            <person name="Borenstein D."/>
            <person name="Chapman S."/>
            <person name="Chen Z."/>
            <person name="Engels R."/>
            <person name="Freedman E."/>
            <person name="Gellesch M."/>
            <person name="Goldberg J."/>
            <person name="Griggs A."/>
            <person name="Gujja S."/>
            <person name="Heiman D."/>
            <person name="Hepburn T."/>
            <person name="Howarth C."/>
            <person name="Jen D."/>
            <person name="Larson L."/>
            <person name="Lewis B."/>
            <person name="Mehta T."/>
            <person name="Park D."/>
            <person name="Pearson M."/>
            <person name="Roberts A."/>
            <person name="Saif S."/>
            <person name="Shenoy N."/>
            <person name="Sisk P."/>
            <person name="Stolte C."/>
            <person name="Sykes S."/>
            <person name="Thomson T."/>
            <person name="Walk T."/>
            <person name="White J."/>
            <person name="Yandava C."/>
            <person name="Burger G."/>
            <person name="Gray M.W."/>
            <person name="Holland P.W.H."/>
            <person name="King N."/>
            <person name="Lang F.B.F."/>
            <person name="Roger A.J."/>
            <person name="Ruiz-Trillo I."/>
            <person name="Lander E."/>
            <person name="Nusbaum C."/>
        </authorList>
    </citation>
    <scope>NUCLEOTIDE SEQUENCE [LARGE SCALE GENOMIC DNA]</scope>
    <source>
        <strain evidence="2 3">DAOM BR117</strain>
    </source>
</reference>
<evidence type="ECO:0000256" key="1">
    <source>
        <dbReference type="SAM" id="MobiDB-lite"/>
    </source>
</evidence>
<dbReference type="OrthoDB" id="433124at2759"/>
<dbReference type="PANTHER" id="PTHR16469">
    <property type="entry name" value="UBIQUITIN-ASSOCIATED AND SH3 DOMAIN-CONTAINING BA-RELATED"/>
    <property type="match status" value="1"/>
</dbReference>
<proteinExistence type="predicted"/>
<evidence type="ECO:0008006" key="4">
    <source>
        <dbReference type="Google" id="ProtNLM"/>
    </source>
</evidence>
<dbReference type="Gene3D" id="3.40.50.1240">
    <property type="entry name" value="Phosphoglycerate mutase-like"/>
    <property type="match status" value="1"/>
</dbReference>
<dbReference type="SUPFAM" id="SSF53254">
    <property type="entry name" value="Phosphoglycerate mutase-like"/>
    <property type="match status" value="1"/>
</dbReference>